<sequence>MKRMTVICLMSLTPLAWAADVPPPPDLQPIEEPRAVQPPPASASEPAVKPGSEVTVRKNQEARIEEFRLKGRLYMIKVYPVVGIPYTLIDEQGNGVFNRTDGRGTPGTQAQWRVLSW</sequence>
<evidence type="ECO:0000256" key="1">
    <source>
        <dbReference type="SAM" id="MobiDB-lite"/>
    </source>
</evidence>
<feature type="signal peptide" evidence="2">
    <location>
        <begin position="1"/>
        <end position="18"/>
    </location>
</feature>
<gene>
    <name evidence="3" type="ORF">GCM10025770_17720</name>
</gene>
<dbReference type="InterPro" id="IPR021357">
    <property type="entry name" value="DUF2782"/>
</dbReference>
<accession>A0ABP9QLY9</accession>
<organism evidence="3 4">
    <name type="scientific">Viridibacterium curvum</name>
    <dbReference type="NCBI Taxonomy" id="1101404"/>
    <lineage>
        <taxon>Bacteria</taxon>
        <taxon>Pseudomonadati</taxon>
        <taxon>Pseudomonadota</taxon>
        <taxon>Betaproteobacteria</taxon>
        <taxon>Rhodocyclales</taxon>
        <taxon>Rhodocyclaceae</taxon>
        <taxon>Viridibacterium</taxon>
    </lineage>
</organism>
<evidence type="ECO:0000313" key="4">
    <source>
        <dbReference type="Proteomes" id="UP001500547"/>
    </source>
</evidence>
<reference evidence="4" key="1">
    <citation type="journal article" date="2019" name="Int. J. Syst. Evol. Microbiol.">
        <title>The Global Catalogue of Microorganisms (GCM) 10K type strain sequencing project: providing services to taxonomists for standard genome sequencing and annotation.</title>
        <authorList>
            <consortium name="The Broad Institute Genomics Platform"/>
            <consortium name="The Broad Institute Genome Sequencing Center for Infectious Disease"/>
            <person name="Wu L."/>
            <person name="Ma J."/>
        </authorList>
    </citation>
    <scope>NUCLEOTIDE SEQUENCE [LARGE SCALE GENOMIC DNA]</scope>
    <source>
        <strain evidence="4">JCM 18715</strain>
    </source>
</reference>
<dbReference type="Gene3D" id="2.20.130.30">
    <property type="entry name" value="Protein of unknown function DUF2782"/>
    <property type="match status" value="1"/>
</dbReference>
<evidence type="ECO:0000256" key="2">
    <source>
        <dbReference type="SAM" id="SignalP"/>
    </source>
</evidence>
<keyword evidence="4" id="KW-1185">Reference proteome</keyword>
<dbReference type="Pfam" id="PF11191">
    <property type="entry name" value="DUF2782"/>
    <property type="match status" value="1"/>
</dbReference>
<name>A0ABP9QLY9_9RHOO</name>
<evidence type="ECO:0008006" key="5">
    <source>
        <dbReference type="Google" id="ProtNLM"/>
    </source>
</evidence>
<dbReference type="Proteomes" id="UP001500547">
    <property type="component" value="Unassembled WGS sequence"/>
</dbReference>
<keyword evidence="2" id="KW-0732">Signal</keyword>
<evidence type="ECO:0000313" key="3">
    <source>
        <dbReference type="EMBL" id="GAA5164233.1"/>
    </source>
</evidence>
<feature type="region of interest" description="Disordered" evidence="1">
    <location>
        <begin position="20"/>
        <end position="55"/>
    </location>
</feature>
<protein>
    <recommendedName>
        <fullName evidence="5">DUF2782 domain-containing protein</fullName>
    </recommendedName>
</protein>
<feature type="chain" id="PRO_5045549623" description="DUF2782 domain-containing protein" evidence="2">
    <location>
        <begin position="19"/>
        <end position="117"/>
    </location>
</feature>
<dbReference type="RefSeq" id="WP_345532550.1">
    <property type="nucleotide sequence ID" value="NZ_BAABLD010000008.1"/>
</dbReference>
<comment type="caution">
    <text evidence="3">The sequence shown here is derived from an EMBL/GenBank/DDBJ whole genome shotgun (WGS) entry which is preliminary data.</text>
</comment>
<proteinExistence type="predicted"/>
<dbReference type="EMBL" id="BAABLD010000008">
    <property type="protein sequence ID" value="GAA5164233.1"/>
    <property type="molecule type" value="Genomic_DNA"/>
</dbReference>